<dbReference type="AlphaFoldDB" id="A0A6J5ZY60"/>
<evidence type="ECO:0000313" key="7">
    <source>
        <dbReference type="EMBL" id="CAB4806049.1"/>
    </source>
</evidence>
<dbReference type="EMBL" id="CAEZYC010000079">
    <property type="protein sequence ID" value="CAB4715807.1"/>
    <property type="molecule type" value="Genomic_DNA"/>
</dbReference>
<dbReference type="Pfam" id="PF00725">
    <property type="entry name" value="3HCDH"/>
    <property type="match status" value="2"/>
</dbReference>
<dbReference type="InterPro" id="IPR006108">
    <property type="entry name" value="3HC_DH_C"/>
</dbReference>
<dbReference type="InterPro" id="IPR008927">
    <property type="entry name" value="6-PGluconate_DH-like_C_sf"/>
</dbReference>
<keyword evidence="1" id="KW-0560">Oxidoreductase</keyword>
<dbReference type="SUPFAM" id="SSF51735">
    <property type="entry name" value="NAD(P)-binding Rossmann-fold domains"/>
    <property type="match status" value="1"/>
</dbReference>
<evidence type="ECO:0000313" key="6">
    <source>
        <dbReference type="EMBL" id="CAB4715807.1"/>
    </source>
</evidence>
<sequence length="373" mass="39474">MSFKQIGVVGLGIMGAGIVEVFARAGYAVTGVAESGPAVTAGQSNLAKSLGRAVTKEKLTQDESDEITARVIFGEDFSLLANCDLVIEAAPEILSLKTQIFRQLDAVVKPAGILATNTSSLSVTDIAHATNRPAQVVGMHFFNPAPVQKFVEVISTAKSDPKVVAQIAELGTSLGKHLAQISDQPGFIVNKLLLRYLNHAVQILDSGQGTKEQIDAAMRELSNYPMGPCELLDLIGIDTCVEILKTIHADTGLEIDKPAVGMVELVAAGHKGRKSGAGFYDYSQSAQIPTDSNESVKKQIHNDLLIAYLGDCIAMEATGYAAKSDIDSGMRLGCGLPQGPFEVIDSMGIESVRAAQAELAQRSGVTDYQPLAF</sequence>
<dbReference type="Pfam" id="PF02737">
    <property type="entry name" value="3HCDH_N"/>
    <property type="match status" value="1"/>
</dbReference>
<protein>
    <submittedName>
        <fullName evidence="5">Unannotated protein</fullName>
    </submittedName>
</protein>
<evidence type="ECO:0000313" key="4">
    <source>
        <dbReference type="EMBL" id="CAB4337434.1"/>
    </source>
</evidence>
<dbReference type="SUPFAM" id="SSF48179">
    <property type="entry name" value="6-phosphogluconate dehydrogenase C-terminal domain-like"/>
    <property type="match status" value="2"/>
</dbReference>
<evidence type="ECO:0000313" key="5">
    <source>
        <dbReference type="EMBL" id="CAB4344333.1"/>
    </source>
</evidence>
<gene>
    <name evidence="6" type="ORF">UFOPK2648_01148</name>
    <name evidence="7" type="ORF">UFOPK3037_00959</name>
    <name evidence="8" type="ORF">UFOPK3278_01098</name>
    <name evidence="5" type="ORF">UFOPK3406_01355</name>
    <name evidence="4" type="ORF">UFOPK3925_00695</name>
    <name evidence="9" type="ORF">UFOPK4097_01517</name>
    <name evidence="10" type="ORF">UFOPK4301_00840</name>
</gene>
<reference evidence="5" key="1">
    <citation type="submission" date="2020-05" db="EMBL/GenBank/DDBJ databases">
        <authorList>
            <person name="Chiriac C."/>
            <person name="Salcher M."/>
            <person name="Ghai R."/>
            <person name="Kavagutti S V."/>
        </authorList>
    </citation>
    <scope>NUCLEOTIDE SEQUENCE</scope>
</reference>
<dbReference type="Gene3D" id="1.10.1040.10">
    <property type="entry name" value="N-(1-d-carboxylethyl)-l-norvaline Dehydrogenase, domain 2"/>
    <property type="match status" value="2"/>
</dbReference>
<dbReference type="InterPro" id="IPR013328">
    <property type="entry name" value="6PGD_dom2"/>
</dbReference>
<dbReference type="EMBL" id="CAFAAO010000011">
    <property type="protein sequence ID" value="CAB4806049.1"/>
    <property type="molecule type" value="Genomic_DNA"/>
</dbReference>
<evidence type="ECO:0000259" key="3">
    <source>
        <dbReference type="Pfam" id="PF02737"/>
    </source>
</evidence>
<dbReference type="PANTHER" id="PTHR48075:SF5">
    <property type="entry name" value="3-HYDROXYBUTYRYL-COA DEHYDROGENASE"/>
    <property type="match status" value="1"/>
</dbReference>
<evidence type="ECO:0000256" key="1">
    <source>
        <dbReference type="ARBA" id="ARBA00023002"/>
    </source>
</evidence>
<proteinExistence type="predicted"/>
<organism evidence="5">
    <name type="scientific">freshwater metagenome</name>
    <dbReference type="NCBI Taxonomy" id="449393"/>
    <lineage>
        <taxon>unclassified sequences</taxon>
        <taxon>metagenomes</taxon>
        <taxon>ecological metagenomes</taxon>
    </lineage>
</organism>
<dbReference type="GO" id="GO:0070403">
    <property type="term" value="F:NAD+ binding"/>
    <property type="evidence" value="ECO:0007669"/>
    <property type="project" value="InterPro"/>
</dbReference>
<dbReference type="PANTHER" id="PTHR48075">
    <property type="entry name" value="3-HYDROXYACYL-COA DEHYDROGENASE FAMILY PROTEIN"/>
    <property type="match status" value="1"/>
</dbReference>
<dbReference type="GO" id="GO:0006635">
    <property type="term" value="P:fatty acid beta-oxidation"/>
    <property type="evidence" value="ECO:0007669"/>
    <property type="project" value="TreeGrafter"/>
</dbReference>
<feature type="domain" description="3-hydroxyacyl-CoA dehydrogenase C-terminal" evidence="2">
    <location>
        <begin position="186"/>
        <end position="282"/>
    </location>
</feature>
<feature type="domain" description="3-hydroxyacyl-CoA dehydrogenase C-terminal" evidence="2">
    <location>
        <begin position="301"/>
        <end position="370"/>
    </location>
</feature>
<dbReference type="FunFam" id="3.40.50.720:FF:000009">
    <property type="entry name" value="Fatty oxidation complex, alpha subunit"/>
    <property type="match status" value="1"/>
</dbReference>
<evidence type="ECO:0000259" key="2">
    <source>
        <dbReference type="Pfam" id="PF00725"/>
    </source>
</evidence>
<evidence type="ECO:0000313" key="10">
    <source>
        <dbReference type="EMBL" id="CAB5049874.1"/>
    </source>
</evidence>
<dbReference type="EMBL" id="CAESAI010000053">
    <property type="protein sequence ID" value="CAB4344333.1"/>
    <property type="molecule type" value="Genomic_DNA"/>
</dbReference>
<dbReference type="Gene3D" id="3.40.50.720">
    <property type="entry name" value="NAD(P)-binding Rossmann-like Domain"/>
    <property type="match status" value="1"/>
</dbReference>
<dbReference type="EMBL" id="CAFBPK010000036">
    <property type="protein sequence ID" value="CAB5029650.1"/>
    <property type="molecule type" value="Genomic_DNA"/>
</dbReference>
<dbReference type="EMBL" id="CAESAD010000003">
    <property type="protein sequence ID" value="CAB4337434.1"/>
    <property type="molecule type" value="Genomic_DNA"/>
</dbReference>
<name>A0A6J5ZY60_9ZZZZ</name>
<accession>A0A6J5ZY60</accession>
<dbReference type="InterPro" id="IPR036291">
    <property type="entry name" value="NAD(P)-bd_dom_sf"/>
</dbReference>
<dbReference type="EMBL" id="CAFBQG010000098">
    <property type="protein sequence ID" value="CAB5049874.1"/>
    <property type="molecule type" value="Genomic_DNA"/>
</dbReference>
<evidence type="ECO:0000313" key="8">
    <source>
        <dbReference type="EMBL" id="CAB4849753.1"/>
    </source>
</evidence>
<dbReference type="InterPro" id="IPR006176">
    <property type="entry name" value="3-OHacyl-CoA_DH_NAD-bd"/>
</dbReference>
<evidence type="ECO:0000313" key="9">
    <source>
        <dbReference type="EMBL" id="CAB5029650.1"/>
    </source>
</evidence>
<feature type="domain" description="3-hydroxyacyl-CoA dehydrogenase NAD binding" evidence="3">
    <location>
        <begin position="5"/>
        <end position="181"/>
    </location>
</feature>
<dbReference type="EMBL" id="CAFBIX010000052">
    <property type="protein sequence ID" value="CAB4849753.1"/>
    <property type="molecule type" value="Genomic_DNA"/>
</dbReference>
<dbReference type="GO" id="GO:0008691">
    <property type="term" value="F:3-hydroxybutyryl-CoA dehydrogenase activity"/>
    <property type="evidence" value="ECO:0007669"/>
    <property type="project" value="TreeGrafter"/>
</dbReference>